<dbReference type="Proteomes" id="UP000334923">
    <property type="component" value="Unassembled WGS sequence"/>
</dbReference>
<dbReference type="OrthoDB" id="140980at2"/>
<dbReference type="EMBL" id="CABFVA020000065">
    <property type="protein sequence ID" value="VVM06302.1"/>
    <property type="molecule type" value="Genomic_DNA"/>
</dbReference>
<feature type="transmembrane region" description="Helical" evidence="1">
    <location>
        <begin position="143"/>
        <end position="162"/>
    </location>
</feature>
<feature type="transmembrane region" description="Helical" evidence="1">
    <location>
        <begin position="359"/>
        <end position="378"/>
    </location>
</feature>
<evidence type="ECO:0000313" key="2">
    <source>
        <dbReference type="EMBL" id="VVM06302.1"/>
    </source>
</evidence>
<feature type="transmembrane region" description="Helical" evidence="1">
    <location>
        <begin position="24"/>
        <end position="45"/>
    </location>
</feature>
<dbReference type="PANTHER" id="PTHR43044:SF1">
    <property type="entry name" value="QUINOL:CYTOCHROME C OXIDOREDUCTASE QUINONE-BINDING SUBUNIT 2"/>
    <property type="match status" value="1"/>
</dbReference>
<keyword evidence="3" id="KW-1185">Reference proteome</keyword>
<keyword evidence="1" id="KW-0812">Transmembrane</keyword>
<feature type="transmembrane region" description="Helical" evidence="1">
    <location>
        <begin position="93"/>
        <end position="112"/>
    </location>
</feature>
<feature type="transmembrane region" description="Helical" evidence="1">
    <location>
        <begin position="297"/>
        <end position="316"/>
    </location>
</feature>
<feature type="transmembrane region" description="Helical" evidence="1">
    <location>
        <begin position="215"/>
        <end position="238"/>
    </location>
</feature>
<feature type="transmembrane region" description="Helical" evidence="1">
    <location>
        <begin position="328"/>
        <end position="347"/>
    </location>
</feature>
<name>A0A5E6M9S4_9BACT</name>
<evidence type="ECO:0000313" key="3">
    <source>
        <dbReference type="Proteomes" id="UP000334923"/>
    </source>
</evidence>
<dbReference type="AlphaFoldDB" id="A0A5E6M9S4"/>
<organism evidence="2 3">
    <name type="scientific">Methylacidimicrobium tartarophylax</name>
    <dbReference type="NCBI Taxonomy" id="1041768"/>
    <lineage>
        <taxon>Bacteria</taxon>
        <taxon>Pseudomonadati</taxon>
        <taxon>Verrucomicrobiota</taxon>
        <taxon>Methylacidimicrobium</taxon>
    </lineage>
</organism>
<dbReference type="RefSeq" id="WP_142659980.1">
    <property type="nucleotide sequence ID" value="NZ_CABFVA020000065.1"/>
</dbReference>
<evidence type="ECO:0008006" key="4">
    <source>
        <dbReference type="Google" id="ProtNLM"/>
    </source>
</evidence>
<sequence length="402" mass="46508">MGHTEPASEVREAVPLPAGKWKRLAVLLQGVGILFLAGSFAGAWWHPKEFFHSWLFSFFFFFSLCSGALFWVLLHYVTNAGWGVVVRRQAENLASLFPWVALFFLPILWDAFRGHHLYEWTSPALAHDPALLAKSAYLNLPFFGIRAIFYFAFWILAARFFWNSSRLQDSDRDPWRTVRMQKFSYGLLVVYGACMTFAAIDWLMGLDFRWSSTLWGGFVLVAAAGASLALWILIILWLRERHHLPQVNEEHLHLMGKLLFAFTALWAYFAFSQYMLIWYANVPEETYFFIRRNFGSWNWLAIGLVLGRFFVPFLLLLPQWTKRNPRTLALAAGWVLWMQAVELYWLILPGVFEKAVAIGWLEIAVWAGMGCLMAGAFLRRLLSCELYPLHDPRLQESVEVIS</sequence>
<feature type="transmembrane region" description="Helical" evidence="1">
    <location>
        <begin position="258"/>
        <end position="277"/>
    </location>
</feature>
<keyword evidence="1" id="KW-1133">Transmembrane helix</keyword>
<dbReference type="PANTHER" id="PTHR43044">
    <property type="match status" value="1"/>
</dbReference>
<protein>
    <recommendedName>
        <fullName evidence="4">Quinol:cytochrome c oxidoreductase quinone-binding subunit 2</fullName>
    </recommendedName>
</protein>
<feature type="transmembrane region" description="Helical" evidence="1">
    <location>
        <begin position="183"/>
        <end position="203"/>
    </location>
</feature>
<reference evidence="2 3" key="1">
    <citation type="submission" date="2019-09" db="EMBL/GenBank/DDBJ databases">
        <authorList>
            <person name="Cremers G."/>
        </authorList>
    </citation>
    <scope>NUCLEOTIDE SEQUENCE [LARGE SCALE GENOMIC DNA]</scope>
    <source>
        <strain evidence="2">4A</strain>
    </source>
</reference>
<accession>A0A5E6M9S4</accession>
<keyword evidence="1" id="KW-0472">Membrane</keyword>
<proteinExistence type="predicted"/>
<gene>
    <name evidence="2" type="ORF">MAMT_01120</name>
</gene>
<evidence type="ECO:0000256" key="1">
    <source>
        <dbReference type="SAM" id="Phobius"/>
    </source>
</evidence>
<feature type="transmembrane region" description="Helical" evidence="1">
    <location>
        <begin position="51"/>
        <end position="73"/>
    </location>
</feature>